<dbReference type="InterPro" id="IPR036273">
    <property type="entry name" value="CRAL/TRIO_N_dom_sf"/>
</dbReference>
<dbReference type="SMART" id="SM00516">
    <property type="entry name" value="SEC14"/>
    <property type="match status" value="1"/>
</dbReference>
<gene>
    <name evidence="2" type="ORF">V9T40_011686</name>
</gene>
<proteinExistence type="predicted"/>
<organism evidence="2 3">
    <name type="scientific">Parthenolecanium corni</name>
    <dbReference type="NCBI Taxonomy" id="536013"/>
    <lineage>
        <taxon>Eukaryota</taxon>
        <taxon>Metazoa</taxon>
        <taxon>Ecdysozoa</taxon>
        <taxon>Arthropoda</taxon>
        <taxon>Hexapoda</taxon>
        <taxon>Insecta</taxon>
        <taxon>Pterygota</taxon>
        <taxon>Neoptera</taxon>
        <taxon>Paraneoptera</taxon>
        <taxon>Hemiptera</taxon>
        <taxon>Sternorrhyncha</taxon>
        <taxon>Coccoidea</taxon>
        <taxon>Coccidae</taxon>
        <taxon>Parthenolecanium</taxon>
    </lineage>
</organism>
<dbReference type="GO" id="GO:0016020">
    <property type="term" value="C:membrane"/>
    <property type="evidence" value="ECO:0007669"/>
    <property type="project" value="TreeGrafter"/>
</dbReference>
<dbReference type="Pfam" id="PF00650">
    <property type="entry name" value="CRAL_TRIO"/>
    <property type="match status" value="1"/>
</dbReference>
<dbReference type="PANTHER" id="PTHR10174:SF208">
    <property type="entry name" value="CRAL-TRIO DOMAIN-CONTAINING PROTEIN DDB_G0278031"/>
    <property type="match status" value="1"/>
</dbReference>
<evidence type="ECO:0000259" key="1">
    <source>
        <dbReference type="PROSITE" id="PS50191"/>
    </source>
</evidence>
<sequence length="327" mass="37877">MADAEKYTCPLSQLARKVAKEELREDEETVNFALEQMRDWIKKNPRIIACRTDNSFLLRFLRCKKFSLPIAEETLERYLLLRHVYGDLMFHNLDVKDPTMDALIDTGYLFVAPKRDQKGRRVIIYRPGAFDPYKFTNQNMCHIHAITYETLMEDEENQVVGYVHFADGDGFSFPHLTLFTPREAVRIVKNGERIIPMRHKEVHGISVPSGLKYVLDFGMALISEKIRKRVTLYNSLEEVYDNVDKSLLPKEYGGEMPMAEMISLWKKELLQYRETLLDNDNMAVRLEMYNAAAKEGRVSALKNGCGLGIQNDYCEHVTGSFRQLTVD</sequence>
<dbReference type="Proteomes" id="UP001367676">
    <property type="component" value="Unassembled WGS sequence"/>
</dbReference>
<dbReference type="PROSITE" id="PS50191">
    <property type="entry name" value="CRAL_TRIO"/>
    <property type="match status" value="1"/>
</dbReference>
<dbReference type="InterPro" id="IPR036865">
    <property type="entry name" value="CRAL-TRIO_dom_sf"/>
</dbReference>
<dbReference type="Gene3D" id="3.40.525.10">
    <property type="entry name" value="CRAL-TRIO lipid binding domain"/>
    <property type="match status" value="1"/>
</dbReference>
<protein>
    <recommendedName>
        <fullName evidence="1">CRAL-TRIO domain-containing protein</fullName>
    </recommendedName>
</protein>
<dbReference type="PRINTS" id="PR00180">
    <property type="entry name" value="CRETINALDHBP"/>
</dbReference>
<dbReference type="SUPFAM" id="SSF52087">
    <property type="entry name" value="CRAL/TRIO domain"/>
    <property type="match status" value="1"/>
</dbReference>
<evidence type="ECO:0000313" key="3">
    <source>
        <dbReference type="Proteomes" id="UP001367676"/>
    </source>
</evidence>
<dbReference type="SMART" id="SM01100">
    <property type="entry name" value="CRAL_TRIO_N"/>
    <property type="match status" value="1"/>
</dbReference>
<dbReference type="EMBL" id="JBBCAQ010000037">
    <property type="protein sequence ID" value="KAK7574495.1"/>
    <property type="molecule type" value="Genomic_DNA"/>
</dbReference>
<evidence type="ECO:0000313" key="2">
    <source>
        <dbReference type="EMBL" id="KAK7574495.1"/>
    </source>
</evidence>
<dbReference type="GO" id="GO:1902936">
    <property type="term" value="F:phosphatidylinositol bisphosphate binding"/>
    <property type="evidence" value="ECO:0007669"/>
    <property type="project" value="TreeGrafter"/>
</dbReference>
<dbReference type="InterPro" id="IPR011074">
    <property type="entry name" value="CRAL/TRIO_N_dom"/>
</dbReference>
<reference evidence="2 3" key="1">
    <citation type="submission" date="2024-03" db="EMBL/GenBank/DDBJ databases">
        <title>Adaptation during the transition from Ophiocordyceps entomopathogen to insect associate is accompanied by gene loss and intensified selection.</title>
        <authorList>
            <person name="Ward C.M."/>
            <person name="Onetto C.A."/>
            <person name="Borneman A.R."/>
        </authorList>
    </citation>
    <scope>NUCLEOTIDE SEQUENCE [LARGE SCALE GENOMIC DNA]</scope>
    <source>
        <strain evidence="2">AWRI1</strain>
        <tissue evidence="2">Single Adult Female</tissue>
    </source>
</reference>
<dbReference type="CDD" id="cd00170">
    <property type="entry name" value="SEC14"/>
    <property type="match status" value="1"/>
</dbReference>
<dbReference type="PANTHER" id="PTHR10174">
    <property type="entry name" value="ALPHA-TOCOPHEROL TRANSFER PROTEIN-RELATED"/>
    <property type="match status" value="1"/>
</dbReference>
<name>A0AAN9XZR8_9HEMI</name>
<dbReference type="SUPFAM" id="SSF46938">
    <property type="entry name" value="CRAL/TRIO N-terminal domain"/>
    <property type="match status" value="1"/>
</dbReference>
<dbReference type="Gene3D" id="1.20.5.1200">
    <property type="entry name" value="Alpha-tocopherol transfer"/>
    <property type="match status" value="1"/>
</dbReference>
<feature type="domain" description="CRAL-TRIO" evidence="1">
    <location>
        <begin position="96"/>
        <end position="260"/>
    </location>
</feature>
<dbReference type="InterPro" id="IPR001251">
    <property type="entry name" value="CRAL-TRIO_dom"/>
</dbReference>
<accession>A0AAN9XZR8</accession>
<comment type="caution">
    <text evidence="2">The sequence shown here is derived from an EMBL/GenBank/DDBJ whole genome shotgun (WGS) entry which is preliminary data.</text>
</comment>
<keyword evidence="3" id="KW-1185">Reference proteome</keyword>
<dbReference type="AlphaFoldDB" id="A0AAN9XZR8"/>
<dbReference type="Gene3D" id="1.10.8.20">
    <property type="entry name" value="N-terminal domain of phosphatidylinositol transfer protein sec14p"/>
    <property type="match status" value="1"/>
</dbReference>